<dbReference type="AlphaFoldDB" id="A0A0U5GI24"/>
<accession>A0A0U5GI24</accession>
<evidence type="ECO:0000256" key="1">
    <source>
        <dbReference type="SAM" id="SignalP"/>
    </source>
</evidence>
<protein>
    <submittedName>
        <fullName evidence="2">Uncharacterized protein</fullName>
    </submittedName>
</protein>
<keyword evidence="1" id="KW-0732">Signal</keyword>
<reference evidence="3" key="1">
    <citation type="journal article" date="2016" name="Genome Announc.">
        <title>Draft genome sequences of fungus Aspergillus calidoustus.</title>
        <authorList>
            <person name="Horn F."/>
            <person name="Linde J."/>
            <person name="Mattern D.J."/>
            <person name="Walther G."/>
            <person name="Guthke R."/>
            <person name="Scherlach K."/>
            <person name="Martin K."/>
            <person name="Brakhage A.A."/>
            <person name="Petzke L."/>
            <person name="Valiante V."/>
        </authorList>
    </citation>
    <scope>NUCLEOTIDE SEQUENCE [LARGE SCALE GENOMIC DNA]</scope>
    <source>
        <strain evidence="3">SF006504</strain>
    </source>
</reference>
<dbReference type="EMBL" id="CDMC01000021">
    <property type="protein sequence ID" value="CEL10893.1"/>
    <property type="molecule type" value="Genomic_DNA"/>
</dbReference>
<evidence type="ECO:0000313" key="3">
    <source>
        <dbReference type="Proteomes" id="UP000054771"/>
    </source>
</evidence>
<sequence>MVSSTINHLPFALLAGAIISPGQAPLQDPLGPRTSYDTETPGLLFADIATTVDGGVNATKAQQAAALVGCGSDGGLLGVRVNASDPTYSGPAYPEGYTTEGILIKILASGA</sequence>
<dbReference type="Proteomes" id="UP000054771">
    <property type="component" value="Unassembled WGS sequence"/>
</dbReference>
<feature type="signal peptide" evidence="1">
    <location>
        <begin position="1"/>
        <end position="24"/>
    </location>
</feature>
<proteinExistence type="predicted"/>
<name>A0A0U5GI24_ASPCI</name>
<gene>
    <name evidence="2" type="ORF">ASPCAL14000</name>
</gene>
<keyword evidence="3" id="KW-1185">Reference proteome</keyword>
<dbReference type="OrthoDB" id="3689965at2759"/>
<organism evidence="2 3">
    <name type="scientific">Aspergillus calidoustus</name>
    <dbReference type="NCBI Taxonomy" id="454130"/>
    <lineage>
        <taxon>Eukaryota</taxon>
        <taxon>Fungi</taxon>
        <taxon>Dikarya</taxon>
        <taxon>Ascomycota</taxon>
        <taxon>Pezizomycotina</taxon>
        <taxon>Eurotiomycetes</taxon>
        <taxon>Eurotiomycetidae</taxon>
        <taxon>Eurotiales</taxon>
        <taxon>Aspergillaceae</taxon>
        <taxon>Aspergillus</taxon>
        <taxon>Aspergillus subgen. Nidulantes</taxon>
    </lineage>
</organism>
<feature type="chain" id="PRO_5006857906" evidence="1">
    <location>
        <begin position="25"/>
        <end position="111"/>
    </location>
</feature>
<evidence type="ECO:0000313" key="2">
    <source>
        <dbReference type="EMBL" id="CEL10893.1"/>
    </source>
</evidence>